<feature type="domain" description="FPG-type" evidence="16">
    <location>
        <begin position="237"/>
        <end position="271"/>
    </location>
</feature>
<sequence>MPELPEVETTRRGISPHLLGQTIIAARVHHPQLRWPIPVDLSERLQGATVLNISRRAKYLLLQTSAGTLLVHLGMSGSLRFVDAGEPRLKHDHVELEISNGMVLRYCDPRRFGAWLWAGEVPEQHELLVSLGPEPLSDAFDGEHLFLRSRGKTQAIKTFIMDNHVVVGVGNIYASESLFMAGILPTRAAGSISRARYDKLAECIKVVLDRSITQGGTTLRDFVGGDGQPGYFQQQLNVYGREGEDCRSCGSTIKKKVLGQRASFYCTRCQH</sequence>
<dbReference type="SUPFAM" id="SSF57716">
    <property type="entry name" value="Glucocorticoid receptor-like (DNA-binding domain)"/>
    <property type="match status" value="1"/>
</dbReference>
<comment type="similarity">
    <text evidence="2 15">Belongs to the FPG family.</text>
</comment>
<evidence type="ECO:0000256" key="10">
    <source>
        <dbReference type="ARBA" id="ARBA00023204"/>
    </source>
</evidence>
<dbReference type="PROSITE" id="PS01242">
    <property type="entry name" value="ZF_FPG_1"/>
    <property type="match status" value="1"/>
</dbReference>
<keyword evidence="6 15" id="KW-0863">Zinc-finger</keyword>
<feature type="active site" description="Proton donor; for beta-elimination activity" evidence="15">
    <location>
        <position position="58"/>
    </location>
</feature>
<dbReference type="EC" id="3.2.2.23" evidence="15"/>
<dbReference type="NCBIfam" id="NF002211">
    <property type="entry name" value="PRK01103.1"/>
    <property type="match status" value="1"/>
</dbReference>
<feature type="active site" description="Schiff-base intermediate with DNA" evidence="15">
    <location>
        <position position="2"/>
    </location>
</feature>
<dbReference type="InterPro" id="IPR015886">
    <property type="entry name" value="H2TH_FPG"/>
</dbReference>
<dbReference type="Proteomes" id="UP000238196">
    <property type="component" value="Unassembled WGS sequence"/>
</dbReference>
<dbReference type="GO" id="GO:0003684">
    <property type="term" value="F:damaged DNA binding"/>
    <property type="evidence" value="ECO:0007669"/>
    <property type="project" value="InterPro"/>
</dbReference>
<dbReference type="Pfam" id="PF06827">
    <property type="entry name" value="zf-FPG_IleRS"/>
    <property type="match status" value="1"/>
</dbReference>
<proteinExistence type="inferred from homology"/>
<comment type="function">
    <text evidence="15">Involved in base excision repair of DNA damaged by oxidation or by mutagenic agents. Acts as DNA glycosylase that recognizes and removes damaged bases. Has a preference for oxidized purines, such as 7,8-dihydro-8-oxoguanine (8-oxoG). Has AP (apurinic/apyrimidinic) lyase activity and introduces nicks in the DNA strand. Cleaves the DNA backbone by beta-delta elimination to generate a single-strand break at the site of the removed base with both 3'- and 5'-phosphates.</text>
</comment>
<dbReference type="Gene3D" id="1.10.8.50">
    <property type="match status" value="1"/>
</dbReference>
<evidence type="ECO:0000256" key="4">
    <source>
        <dbReference type="ARBA" id="ARBA00022723"/>
    </source>
</evidence>
<evidence type="ECO:0000313" key="19">
    <source>
        <dbReference type="Proteomes" id="UP000238196"/>
    </source>
</evidence>
<keyword evidence="9 15" id="KW-0238">DNA-binding</keyword>
<dbReference type="Pfam" id="PF01149">
    <property type="entry name" value="Fapy_DNA_glyco"/>
    <property type="match status" value="1"/>
</dbReference>
<feature type="domain" description="Formamidopyrimidine-DNA glycosylase catalytic" evidence="17">
    <location>
        <begin position="2"/>
        <end position="113"/>
    </location>
</feature>
<feature type="active site" description="Proton donor" evidence="15">
    <location>
        <position position="3"/>
    </location>
</feature>
<keyword evidence="13 15" id="KW-0326">Glycosidase</keyword>
<dbReference type="InterPro" id="IPR012319">
    <property type="entry name" value="FPG_cat"/>
</dbReference>
<dbReference type="InterPro" id="IPR020629">
    <property type="entry name" value="FPG_Glyclase"/>
</dbReference>
<dbReference type="FunFam" id="1.10.8.50:FF:000003">
    <property type="entry name" value="Formamidopyrimidine-DNA glycosylase"/>
    <property type="match status" value="1"/>
</dbReference>
<dbReference type="PROSITE" id="PS51066">
    <property type="entry name" value="ZF_FPG_2"/>
    <property type="match status" value="1"/>
</dbReference>
<comment type="catalytic activity">
    <reaction evidence="1 15">
        <text>Hydrolysis of DNA containing ring-opened 7-methylguanine residues, releasing 2,6-diamino-4-hydroxy-5-(N-methyl)formamidopyrimidine.</text>
        <dbReference type="EC" id="3.2.2.23"/>
    </reaction>
</comment>
<dbReference type="InterPro" id="IPR000214">
    <property type="entry name" value="Znf_DNA_glyclase/AP_lyase"/>
</dbReference>
<organism evidence="18 19">
    <name type="scientific">Proteobacteria bacterium 228</name>
    <dbReference type="NCBI Taxonomy" id="2083153"/>
    <lineage>
        <taxon>Bacteria</taxon>
        <taxon>Pseudomonadati</taxon>
        <taxon>Pseudomonadota</taxon>
    </lineage>
</organism>
<comment type="catalytic activity">
    <reaction evidence="14 15">
        <text>2'-deoxyribonucleotide-(2'-deoxyribose 5'-phosphate)-2'-deoxyribonucleotide-DNA = a 3'-end 2'-deoxyribonucleotide-(2,3-dehydro-2,3-deoxyribose 5'-phosphate)-DNA + a 5'-end 5'-phospho-2'-deoxyribonucleoside-DNA + H(+)</text>
        <dbReference type="Rhea" id="RHEA:66592"/>
        <dbReference type="Rhea" id="RHEA-COMP:13180"/>
        <dbReference type="Rhea" id="RHEA-COMP:16897"/>
        <dbReference type="Rhea" id="RHEA-COMP:17067"/>
        <dbReference type="ChEBI" id="CHEBI:15378"/>
        <dbReference type="ChEBI" id="CHEBI:136412"/>
        <dbReference type="ChEBI" id="CHEBI:157695"/>
        <dbReference type="ChEBI" id="CHEBI:167181"/>
        <dbReference type="EC" id="4.2.99.18"/>
    </reaction>
</comment>
<gene>
    <name evidence="15" type="primary">mutM</name>
    <name evidence="15" type="synonym">fpg</name>
    <name evidence="18" type="ORF">C4K68_10160</name>
</gene>
<dbReference type="FunFam" id="3.20.190.10:FF:000001">
    <property type="entry name" value="Formamidopyrimidine-DNA glycosylase"/>
    <property type="match status" value="1"/>
</dbReference>
<keyword evidence="10 15" id="KW-0234">DNA repair</keyword>
<accession>A0A2S5KRG1</accession>
<feature type="active site" description="Proton donor; for delta-elimination activity" evidence="15">
    <location>
        <position position="261"/>
    </location>
</feature>
<comment type="subunit">
    <text evidence="3 15">Monomer.</text>
</comment>
<dbReference type="PANTHER" id="PTHR22993">
    <property type="entry name" value="FORMAMIDOPYRIMIDINE-DNA GLYCOSYLASE"/>
    <property type="match status" value="1"/>
</dbReference>
<evidence type="ECO:0000256" key="7">
    <source>
        <dbReference type="ARBA" id="ARBA00022801"/>
    </source>
</evidence>
<reference evidence="18 19" key="1">
    <citation type="submission" date="2018-02" db="EMBL/GenBank/DDBJ databases">
        <title>novel marine gammaproteobacteria from coastal saline agro ecosystem.</title>
        <authorList>
            <person name="Krishnan R."/>
            <person name="Ramesh Kumar N."/>
        </authorList>
    </citation>
    <scope>NUCLEOTIDE SEQUENCE [LARGE SCALE GENOMIC DNA]</scope>
    <source>
        <strain evidence="18 19">228</strain>
    </source>
</reference>
<evidence type="ECO:0000256" key="15">
    <source>
        <dbReference type="HAMAP-Rule" id="MF_00103"/>
    </source>
</evidence>
<evidence type="ECO:0000256" key="2">
    <source>
        <dbReference type="ARBA" id="ARBA00009409"/>
    </source>
</evidence>
<dbReference type="EC" id="4.2.99.18" evidence="15"/>
<evidence type="ECO:0000256" key="11">
    <source>
        <dbReference type="ARBA" id="ARBA00023239"/>
    </source>
</evidence>
<dbReference type="SUPFAM" id="SSF81624">
    <property type="entry name" value="N-terminal domain of MutM-like DNA repair proteins"/>
    <property type="match status" value="1"/>
</dbReference>
<dbReference type="GO" id="GO:0008270">
    <property type="term" value="F:zinc ion binding"/>
    <property type="evidence" value="ECO:0007669"/>
    <property type="project" value="UniProtKB-UniRule"/>
</dbReference>
<dbReference type="Pfam" id="PF06831">
    <property type="entry name" value="H2TH"/>
    <property type="match status" value="1"/>
</dbReference>
<dbReference type="Gene3D" id="3.20.190.10">
    <property type="entry name" value="MutM-like, N-terminal"/>
    <property type="match status" value="1"/>
</dbReference>
<evidence type="ECO:0000256" key="6">
    <source>
        <dbReference type="ARBA" id="ARBA00022771"/>
    </source>
</evidence>
<dbReference type="CDD" id="cd08966">
    <property type="entry name" value="EcFpg-like_N"/>
    <property type="match status" value="1"/>
</dbReference>
<feature type="binding site" evidence="15">
    <location>
        <position position="152"/>
    </location>
    <ligand>
        <name>DNA</name>
        <dbReference type="ChEBI" id="CHEBI:16991"/>
    </ligand>
</feature>
<evidence type="ECO:0000256" key="12">
    <source>
        <dbReference type="ARBA" id="ARBA00023268"/>
    </source>
</evidence>
<evidence type="ECO:0000256" key="3">
    <source>
        <dbReference type="ARBA" id="ARBA00011245"/>
    </source>
</evidence>
<evidence type="ECO:0000259" key="16">
    <source>
        <dbReference type="PROSITE" id="PS51066"/>
    </source>
</evidence>
<keyword evidence="7 15" id="KW-0378">Hydrolase</keyword>
<dbReference type="PANTHER" id="PTHR22993:SF9">
    <property type="entry name" value="FORMAMIDOPYRIMIDINE-DNA GLYCOSYLASE"/>
    <property type="match status" value="1"/>
</dbReference>
<keyword evidence="12 15" id="KW-0511">Multifunctional enzyme</keyword>
<dbReference type="GO" id="GO:0140078">
    <property type="term" value="F:class I DNA-(apurinic or apyrimidinic site) endonuclease activity"/>
    <property type="evidence" value="ECO:0007669"/>
    <property type="project" value="UniProtKB-EC"/>
</dbReference>
<keyword evidence="5 15" id="KW-0227">DNA damage</keyword>
<comment type="cofactor">
    <cofactor evidence="15">
        <name>Zn(2+)</name>
        <dbReference type="ChEBI" id="CHEBI:29105"/>
    </cofactor>
    <text evidence="15">Binds 1 zinc ion per subunit.</text>
</comment>
<evidence type="ECO:0000256" key="8">
    <source>
        <dbReference type="ARBA" id="ARBA00022833"/>
    </source>
</evidence>
<feature type="binding site" evidence="15">
    <location>
        <position position="110"/>
    </location>
    <ligand>
        <name>DNA</name>
        <dbReference type="ChEBI" id="CHEBI:16991"/>
    </ligand>
</feature>
<comment type="caution">
    <text evidence="18">The sequence shown here is derived from an EMBL/GenBank/DDBJ whole genome shotgun (WGS) entry which is preliminary data.</text>
</comment>
<evidence type="ECO:0000256" key="1">
    <source>
        <dbReference type="ARBA" id="ARBA00001668"/>
    </source>
</evidence>
<keyword evidence="8 15" id="KW-0862">Zinc</keyword>
<dbReference type="HAMAP" id="MF_00103">
    <property type="entry name" value="Fapy_DNA_glycosyl"/>
    <property type="match status" value="1"/>
</dbReference>
<dbReference type="AlphaFoldDB" id="A0A2S5KRG1"/>
<dbReference type="InterPro" id="IPR010979">
    <property type="entry name" value="Ribosomal_uS13-like_H2TH"/>
</dbReference>
<dbReference type="SMART" id="SM01232">
    <property type="entry name" value="H2TH"/>
    <property type="match status" value="1"/>
</dbReference>
<dbReference type="GO" id="GO:0006284">
    <property type="term" value="P:base-excision repair"/>
    <property type="evidence" value="ECO:0007669"/>
    <property type="project" value="InterPro"/>
</dbReference>
<dbReference type="InterPro" id="IPR010663">
    <property type="entry name" value="Znf_FPG/IleRS"/>
</dbReference>
<evidence type="ECO:0000256" key="9">
    <source>
        <dbReference type="ARBA" id="ARBA00023125"/>
    </source>
</evidence>
<name>A0A2S5KRG1_9PROT</name>
<evidence type="ECO:0000256" key="5">
    <source>
        <dbReference type="ARBA" id="ARBA00022763"/>
    </source>
</evidence>
<dbReference type="InterPro" id="IPR015887">
    <property type="entry name" value="DNA_glyclase_Znf_dom_DNA_BS"/>
</dbReference>
<dbReference type="NCBIfam" id="TIGR00577">
    <property type="entry name" value="fpg"/>
    <property type="match status" value="1"/>
</dbReference>
<evidence type="ECO:0000256" key="13">
    <source>
        <dbReference type="ARBA" id="ARBA00023295"/>
    </source>
</evidence>
<protein>
    <recommendedName>
        <fullName evidence="15">Formamidopyrimidine-DNA glycosylase</fullName>
        <shortName evidence="15">Fapy-DNA glycosylase</shortName>
        <ecNumber evidence="15">3.2.2.23</ecNumber>
    </recommendedName>
    <alternativeName>
        <fullName evidence="15">DNA-(apurinic or apyrimidinic site) lyase MutM</fullName>
        <shortName evidence="15">AP lyase MutM</shortName>
        <ecNumber evidence="15">4.2.99.18</ecNumber>
    </alternativeName>
</protein>
<dbReference type="PROSITE" id="PS51068">
    <property type="entry name" value="FPG_CAT"/>
    <property type="match status" value="1"/>
</dbReference>
<dbReference type="SUPFAM" id="SSF46946">
    <property type="entry name" value="S13-like H2TH domain"/>
    <property type="match status" value="1"/>
</dbReference>
<dbReference type="EMBL" id="PRLP01000033">
    <property type="protein sequence ID" value="PPC77447.1"/>
    <property type="molecule type" value="Genomic_DNA"/>
</dbReference>
<dbReference type="OrthoDB" id="5289976at2"/>
<evidence type="ECO:0000256" key="14">
    <source>
        <dbReference type="ARBA" id="ARBA00044632"/>
    </source>
</evidence>
<evidence type="ECO:0000259" key="17">
    <source>
        <dbReference type="PROSITE" id="PS51068"/>
    </source>
</evidence>
<dbReference type="InterPro" id="IPR035937">
    <property type="entry name" value="FPG_N"/>
</dbReference>
<keyword evidence="4 15" id="KW-0479">Metal-binding</keyword>
<evidence type="ECO:0000313" key="18">
    <source>
        <dbReference type="EMBL" id="PPC77447.1"/>
    </source>
</evidence>
<keyword evidence="11 15" id="KW-0456">Lyase</keyword>
<dbReference type="SMART" id="SM00898">
    <property type="entry name" value="Fapy_DNA_glyco"/>
    <property type="match status" value="1"/>
</dbReference>
<dbReference type="GO" id="GO:0034039">
    <property type="term" value="F:8-oxo-7,8-dihydroguanine DNA N-glycosylase activity"/>
    <property type="evidence" value="ECO:0007669"/>
    <property type="project" value="TreeGrafter"/>
</dbReference>
<feature type="binding site" evidence="15">
    <location>
        <position position="91"/>
    </location>
    <ligand>
        <name>DNA</name>
        <dbReference type="ChEBI" id="CHEBI:16991"/>
    </ligand>
</feature>